<evidence type="ECO:0000256" key="8">
    <source>
        <dbReference type="ARBA" id="ARBA00022741"/>
    </source>
</evidence>
<feature type="region of interest" description="Disordered" evidence="19">
    <location>
        <begin position="1111"/>
        <end position="1145"/>
    </location>
</feature>
<evidence type="ECO:0000256" key="14">
    <source>
        <dbReference type="ARBA" id="ARBA00064003"/>
    </source>
</evidence>
<dbReference type="InterPro" id="IPR003661">
    <property type="entry name" value="HisK_dim/P_dom"/>
</dbReference>
<feature type="modified residue" description="Phosphohistidine" evidence="16">
    <location>
        <position position="1198"/>
    </location>
</feature>
<evidence type="ECO:0000256" key="17">
    <source>
        <dbReference type="PROSITE-ProRule" id="PRU00169"/>
    </source>
</evidence>
<dbReference type="GO" id="GO:0000155">
    <property type="term" value="F:phosphorelay sensor kinase activity"/>
    <property type="evidence" value="ECO:0007669"/>
    <property type="project" value="InterPro"/>
</dbReference>
<dbReference type="Gene3D" id="3.40.50.2300">
    <property type="match status" value="2"/>
</dbReference>
<comment type="subcellular location">
    <subcellularLocation>
        <location evidence="2">Cell membrane</location>
        <topology evidence="2">Multi-pass membrane protein</topology>
    </subcellularLocation>
</comment>
<evidence type="ECO:0000256" key="7">
    <source>
        <dbReference type="ARBA" id="ARBA00022692"/>
    </source>
</evidence>
<feature type="transmembrane region" description="Helical" evidence="20">
    <location>
        <begin position="6"/>
        <end position="28"/>
    </location>
</feature>
<accession>H8Z2M3</accession>
<dbReference type="PANTHER" id="PTHR45339">
    <property type="entry name" value="HYBRID SIGNAL TRANSDUCTION HISTIDINE KINASE J"/>
    <property type="match status" value="1"/>
</dbReference>
<keyword evidence="27" id="KW-1185">Reference proteome</keyword>
<keyword evidence="6" id="KW-0808">Transferase</keyword>
<dbReference type="EC" id="2.7.13.3" evidence="3"/>
<dbReference type="GO" id="GO:0005886">
    <property type="term" value="C:plasma membrane"/>
    <property type="evidence" value="ECO:0007669"/>
    <property type="project" value="UniProtKB-SubCell"/>
</dbReference>
<dbReference type="InterPro" id="IPR000700">
    <property type="entry name" value="PAS-assoc_C"/>
</dbReference>
<dbReference type="Pfam" id="PF08448">
    <property type="entry name" value="PAS_4"/>
    <property type="match status" value="1"/>
</dbReference>
<evidence type="ECO:0000256" key="11">
    <source>
        <dbReference type="ARBA" id="ARBA00022989"/>
    </source>
</evidence>
<dbReference type="CDD" id="cd17546">
    <property type="entry name" value="REC_hyHK_CKI1_RcsC-like"/>
    <property type="match status" value="2"/>
</dbReference>
<dbReference type="PROSITE" id="PS50113">
    <property type="entry name" value="PAC"/>
    <property type="match status" value="1"/>
</dbReference>
<evidence type="ECO:0000259" key="22">
    <source>
        <dbReference type="PROSITE" id="PS50110"/>
    </source>
</evidence>
<dbReference type="Pfam" id="PF02518">
    <property type="entry name" value="HATPase_c"/>
    <property type="match status" value="1"/>
</dbReference>
<dbReference type="PROSITE" id="PS50109">
    <property type="entry name" value="HIS_KIN"/>
    <property type="match status" value="1"/>
</dbReference>
<evidence type="ECO:0000256" key="15">
    <source>
        <dbReference type="ARBA" id="ARBA00068150"/>
    </source>
</evidence>
<dbReference type="Pfam" id="PF01627">
    <property type="entry name" value="Hpt"/>
    <property type="match status" value="1"/>
</dbReference>
<evidence type="ECO:0000313" key="26">
    <source>
        <dbReference type="EMBL" id="EIC22716.1"/>
    </source>
</evidence>
<dbReference type="SUPFAM" id="SSF47384">
    <property type="entry name" value="Homodimeric domain of signal transducing histidine kinase"/>
    <property type="match status" value="1"/>
</dbReference>
<evidence type="ECO:0000259" key="24">
    <source>
        <dbReference type="PROSITE" id="PS50113"/>
    </source>
</evidence>
<dbReference type="PROSITE" id="PS50894">
    <property type="entry name" value="HPT"/>
    <property type="match status" value="1"/>
</dbReference>
<dbReference type="SUPFAM" id="SSF55785">
    <property type="entry name" value="PYP-like sensor domain (PAS domain)"/>
    <property type="match status" value="1"/>
</dbReference>
<dbReference type="InterPro" id="IPR004358">
    <property type="entry name" value="Sig_transdc_His_kin-like_C"/>
</dbReference>
<dbReference type="InterPro" id="IPR011006">
    <property type="entry name" value="CheY-like_superfamily"/>
</dbReference>
<dbReference type="CDD" id="cd00088">
    <property type="entry name" value="HPT"/>
    <property type="match status" value="1"/>
</dbReference>
<feature type="domain" description="PAC" evidence="24">
    <location>
        <begin position="529"/>
        <end position="581"/>
    </location>
</feature>
<keyword evidence="13 20" id="KW-0472">Membrane</keyword>
<dbReference type="InterPro" id="IPR036641">
    <property type="entry name" value="HPT_dom_sf"/>
</dbReference>
<dbReference type="SMART" id="SM00387">
    <property type="entry name" value="HATPase_c"/>
    <property type="match status" value="1"/>
</dbReference>
<keyword evidence="12" id="KW-0902">Two-component regulatory system</keyword>
<keyword evidence="10" id="KW-0067">ATP-binding</keyword>
<evidence type="ECO:0000256" key="2">
    <source>
        <dbReference type="ARBA" id="ARBA00004651"/>
    </source>
</evidence>
<dbReference type="InterPro" id="IPR001789">
    <property type="entry name" value="Sig_transdc_resp-reg_receiver"/>
</dbReference>
<dbReference type="Pfam" id="PF13185">
    <property type="entry name" value="GAF_2"/>
    <property type="match status" value="1"/>
</dbReference>
<dbReference type="SMART" id="SM00448">
    <property type="entry name" value="REC"/>
    <property type="match status" value="2"/>
</dbReference>
<evidence type="ECO:0000256" key="5">
    <source>
        <dbReference type="ARBA" id="ARBA00022553"/>
    </source>
</evidence>
<dbReference type="InterPro" id="IPR005467">
    <property type="entry name" value="His_kinase_dom"/>
</dbReference>
<dbReference type="SUPFAM" id="SSF47226">
    <property type="entry name" value="Histidine-containing phosphotransfer domain, HPT domain"/>
    <property type="match status" value="1"/>
</dbReference>
<dbReference type="PRINTS" id="PR00344">
    <property type="entry name" value="BCTRLSENSOR"/>
</dbReference>
<dbReference type="InterPro" id="IPR035965">
    <property type="entry name" value="PAS-like_dom_sf"/>
</dbReference>
<evidence type="ECO:0000256" key="20">
    <source>
        <dbReference type="SAM" id="Phobius"/>
    </source>
</evidence>
<dbReference type="Proteomes" id="UP000002964">
    <property type="component" value="Unassembled WGS sequence"/>
</dbReference>
<dbReference type="STRING" id="631362.Thi970DRAFT_02996"/>
<feature type="domain" description="Response regulatory" evidence="22">
    <location>
        <begin position="838"/>
        <end position="959"/>
    </location>
</feature>
<evidence type="ECO:0000256" key="10">
    <source>
        <dbReference type="ARBA" id="ARBA00022840"/>
    </source>
</evidence>
<dbReference type="OrthoDB" id="9810730at2"/>
<dbReference type="CDD" id="cd16922">
    <property type="entry name" value="HATPase_EvgS-ArcB-TorS-like"/>
    <property type="match status" value="1"/>
</dbReference>
<keyword evidence="18" id="KW-0175">Coiled coil</keyword>
<dbReference type="Gene3D" id="3.30.450.20">
    <property type="entry name" value="PAS domain"/>
    <property type="match status" value="1"/>
</dbReference>
<dbReference type="InterPro" id="IPR036890">
    <property type="entry name" value="HATPase_C_sf"/>
</dbReference>
<evidence type="ECO:0000256" key="3">
    <source>
        <dbReference type="ARBA" id="ARBA00012438"/>
    </source>
</evidence>
<keyword evidence="4" id="KW-1003">Cell membrane</keyword>
<evidence type="ECO:0000256" key="12">
    <source>
        <dbReference type="ARBA" id="ARBA00023012"/>
    </source>
</evidence>
<sequence length="1354" mass="148709">MMIKRANRIVIAGYLMMIGANLAGFYYYDLTRQQVILAAQHRTAMIDQAEQLLAGTKYLTASVRAYAATGEEIYHDDYWNEVRVAQRRHKAEAALRQLGMNLEETKLIESAKDTSDQLIKLEDEAMILAREGKHQAAIDLVYGKLYLNAIEHIDASLERFRILIDERLGRITTTMDERLVFAERLNLALMVINALMMLSIIEWFYHHRVVGPLIAMSRRMQDLLAGKSVAELPFAGRHSEIGELAQGVEAYRLMSDQVRAEHWVDGQQARIGALLQAAPSFTALAQVLMAEVSPPLQVAAGVFYIYEPDERHFRLLAHYACRERKTLNQSFALGEGLIGQCALEKSPIIITEPPRDYFVVSSALGSTAPSVLMVLPVMRDHQVLAVLELAAFRRFSDVEQTLLDSLMPTLAMCMEILARRLKTDRLLHATQQQAQALEEQAAELAAKQQALLDQASFQEALIGTIPYPVFYKSPDTRLLGVNRAYEKTFGVDRHELIGKRVLDFEFLPEEHRRRYQRENQDAIDNACEIRREISMRLADGREHDMLYFIAGFRRADGSPGGLVGTFVDISEQKTAERTILHAKEVAEQTAKTESAFLANMSHEIRTPMNAVLGMAHLALMTELSPRQQDYIRKIQQAGQHLLGIINNIMVFSKIEAGKLVVEHTNFDLHKVLDNVATIIAEKAAAKGLEFIFRIAPDVPLHLLGDPLRIGQVLVNYCSNSVKLTDAGEVEIEVTLLERAEGTALLRFAVRDTGIGLTQAQMGKLFHSFQQADTSTSRKYGGTGLGLVISKNLAKLMGGEVGVKSEFGQGATFWFSARVGLPQRDSPARSPPIDLRGRHLLVVDDNNSARQALTEMLNNMGFVVGDCASGTAALATLRRAAAEHTPYEAVLLDAQMPDLDGLDTAVAIRQLGLEPCPHLLLLSTYGRDEAMRDAGAAGFFNVLIKPVNPSLLLDNLMRAFGLDNAPLGVAPFPQACGLDLTAIAGARILLVEDNDLNQQVAMELMQGAGLVVDLAENGQEAVAKVQEQSYDAVLMDMQMPVMDGIAATQAIRRLPQCADLPILAMTANVLAQDRERSAAAGMNAHIAKPIDPDNLWCTLIEWIKPRAERPHPLAEAQPDTASALSAPKTPSASASPRSTPLPSQIPGLDTTLGLKRMDAKPDLYQSILGSFAAGQKQAPTRIAALLATGDLATAERLAHTLKGNAANIGATALQQAAEILEAALREPQPAPALQALLATTKEHLDPLIKALEDWLAANAKAANTLPEVDTAGSAASADSSTAPIPAPLLQTLRNLSRLLAEDDRDAIDCWRRNATVLKPLLGPTWPSIERELQRYEFDAAREALHLWANRRELDL</sequence>
<dbReference type="SMART" id="SM00091">
    <property type="entry name" value="PAS"/>
    <property type="match status" value="1"/>
</dbReference>
<evidence type="ECO:0000256" key="16">
    <source>
        <dbReference type="PROSITE-ProRule" id="PRU00110"/>
    </source>
</evidence>
<feature type="modified residue" description="4-aspartylphosphate" evidence="17">
    <location>
        <position position="1035"/>
    </location>
</feature>
<comment type="catalytic activity">
    <reaction evidence="1">
        <text>ATP + protein L-histidine = ADP + protein N-phospho-L-histidine.</text>
        <dbReference type="EC" id="2.7.13.3"/>
    </reaction>
</comment>
<dbReference type="InterPro" id="IPR036097">
    <property type="entry name" value="HisK_dim/P_sf"/>
</dbReference>
<dbReference type="Pfam" id="PF00072">
    <property type="entry name" value="Response_reg"/>
    <property type="match status" value="2"/>
</dbReference>
<keyword evidence="7 20" id="KW-0812">Transmembrane</keyword>
<comment type="subunit">
    <text evidence="14">At low DSF concentrations, interacts with RpfF.</text>
</comment>
<evidence type="ECO:0000259" key="23">
    <source>
        <dbReference type="PROSITE" id="PS50112"/>
    </source>
</evidence>
<dbReference type="InterPro" id="IPR003018">
    <property type="entry name" value="GAF"/>
</dbReference>
<dbReference type="InterPro" id="IPR003594">
    <property type="entry name" value="HATPase_dom"/>
</dbReference>
<keyword evidence="11 20" id="KW-1133">Transmembrane helix</keyword>
<dbReference type="InterPro" id="IPR013656">
    <property type="entry name" value="PAS_4"/>
</dbReference>
<organism evidence="26 27">
    <name type="scientific">Thiorhodovibrio frisius</name>
    <dbReference type="NCBI Taxonomy" id="631362"/>
    <lineage>
        <taxon>Bacteria</taxon>
        <taxon>Pseudomonadati</taxon>
        <taxon>Pseudomonadota</taxon>
        <taxon>Gammaproteobacteria</taxon>
        <taxon>Chromatiales</taxon>
        <taxon>Chromatiaceae</taxon>
        <taxon>Thiorhodovibrio</taxon>
    </lineage>
</organism>
<dbReference type="Gene3D" id="1.10.8.500">
    <property type="entry name" value="HAMP domain in histidine kinase"/>
    <property type="match status" value="1"/>
</dbReference>
<evidence type="ECO:0000259" key="25">
    <source>
        <dbReference type="PROSITE" id="PS50894"/>
    </source>
</evidence>
<dbReference type="InterPro" id="IPR000014">
    <property type="entry name" value="PAS"/>
</dbReference>
<feature type="coiled-coil region" evidence="18">
    <location>
        <begin position="427"/>
        <end position="454"/>
    </location>
</feature>
<dbReference type="HOGENOM" id="CLU_257454_0_0_6"/>
<dbReference type="FunFam" id="1.10.287.130:FF:000002">
    <property type="entry name" value="Two-component osmosensing histidine kinase"/>
    <property type="match status" value="1"/>
</dbReference>
<dbReference type="Gene3D" id="3.30.450.40">
    <property type="match status" value="1"/>
</dbReference>
<feature type="domain" description="PAS" evidence="23">
    <location>
        <begin position="453"/>
        <end position="526"/>
    </location>
</feature>
<keyword evidence="9" id="KW-0418">Kinase</keyword>
<gene>
    <name evidence="26" type="ORF">Thi970DRAFT_02996</name>
</gene>
<keyword evidence="8" id="KW-0547">Nucleotide-binding</keyword>
<evidence type="ECO:0000256" key="1">
    <source>
        <dbReference type="ARBA" id="ARBA00000085"/>
    </source>
</evidence>
<dbReference type="Gene3D" id="1.20.120.160">
    <property type="entry name" value="HPT domain"/>
    <property type="match status" value="1"/>
</dbReference>
<dbReference type="EMBL" id="JH603169">
    <property type="protein sequence ID" value="EIC22716.1"/>
    <property type="molecule type" value="Genomic_DNA"/>
</dbReference>
<feature type="domain" description="Response regulatory" evidence="22">
    <location>
        <begin position="986"/>
        <end position="1102"/>
    </location>
</feature>
<dbReference type="CDD" id="cd00130">
    <property type="entry name" value="PAS"/>
    <property type="match status" value="1"/>
</dbReference>
<feature type="modified residue" description="4-aspartylphosphate" evidence="17">
    <location>
        <position position="892"/>
    </location>
</feature>
<dbReference type="Pfam" id="PF00512">
    <property type="entry name" value="HisKA"/>
    <property type="match status" value="1"/>
</dbReference>
<feature type="compositionally biased region" description="Low complexity" evidence="19">
    <location>
        <begin position="1119"/>
        <end position="1141"/>
    </location>
</feature>
<evidence type="ECO:0000256" key="13">
    <source>
        <dbReference type="ARBA" id="ARBA00023136"/>
    </source>
</evidence>
<dbReference type="CDD" id="cd00082">
    <property type="entry name" value="HisKA"/>
    <property type="match status" value="1"/>
</dbReference>
<dbReference type="eggNOG" id="COG0642">
    <property type="taxonomic scope" value="Bacteria"/>
</dbReference>
<dbReference type="SMART" id="SM00388">
    <property type="entry name" value="HisKA"/>
    <property type="match status" value="1"/>
</dbReference>
<dbReference type="RefSeq" id="WP_009149716.1">
    <property type="nucleotide sequence ID" value="NZ_CP121471.1"/>
</dbReference>
<dbReference type="eggNOG" id="COG2205">
    <property type="taxonomic scope" value="Bacteria"/>
</dbReference>
<protein>
    <recommendedName>
        <fullName evidence="15">Sensory/regulatory protein RpfC</fullName>
        <ecNumber evidence="3">2.7.13.3</ecNumber>
    </recommendedName>
</protein>
<dbReference type="SMART" id="SM00073">
    <property type="entry name" value="HPT"/>
    <property type="match status" value="1"/>
</dbReference>
<dbReference type="Gene3D" id="3.30.565.10">
    <property type="entry name" value="Histidine kinase-like ATPase, C-terminal domain"/>
    <property type="match status" value="1"/>
</dbReference>
<reference evidence="27" key="1">
    <citation type="submission" date="2011-06" db="EMBL/GenBank/DDBJ databases">
        <authorList>
            <consortium name="US DOE Joint Genome Institute (JGI-PGF)"/>
            <person name="Lucas S."/>
            <person name="Han J."/>
            <person name="Lapidus A."/>
            <person name="Cheng J.-F."/>
            <person name="Goodwin L."/>
            <person name="Pitluck S."/>
            <person name="Peters L."/>
            <person name="Land M.L."/>
            <person name="Hauser L."/>
            <person name="Vogl K."/>
            <person name="Liu Z."/>
            <person name="Overmann J."/>
            <person name="Frigaard N.-U."/>
            <person name="Bryant D.A."/>
            <person name="Woyke T.J."/>
        </authorList>
    </citation>
    <scope>NUCLEOTIDE SEQUENCE [LARGE SCALE GENOMIC DNA]</scope>
    <source>
        <strain evidence="27">970</strain>
    </source>
</reference>
<dbReference type="SUPFAM" id="SSF55874">
    <property type="entry name" value="ATPase domain of HSP90 chaperone/DNA topoisomerase II/histidine kinase"/>
    <property type="match status" value="1"/>
</dbReference>
<feature type="domain" description="HPt" evidence="25">
    <location>
        <begin position="1159"/>
        <end position="1253"/>
    </location>
</feature>
<dbReference type="InterPro" id="IPR029016">
    <property type="entry name" value="GAF-like_dom_sf"/>
</dbReference>
<feature type="domain" description="Histidine kinase" evidence="21">
    <location>
        <begin position="599"/>
        <end position="820"/>
    </location>
</feature>
<proteinExistence type="predicted"/>
<evidence type="ECO:0000256" key="4">
    <source>
        <dbReference type="ARBA" id="ARBA00022475"/>
    </source>
</evidence>
<dbReference type="GO" id="GO:0005524">
    <property type="term" value="F:ATP binding"/>
    <property type="evidence" value="ECO:0007669"/>
    <property type="project" value="UniProtKB-KW"/>
</dbReference>
<dbReference type="NCBIfam" id="TIGR00229">
    <property type="entry name" value="sensory_box"/>
    <property type="match status" value="1"/>
</dbReference>
<evidence type="ECO:0000313" key="27">
    <source>
        <dbReference type="Proteomes" id="UP000002964"/>
    </source>
</evidence>
<dbReference type="PROSITE" id="PS50112">
    <property type="entry name" value="PAS"/>
    <property type="match status" value="1"/>
</dbReference>
<dbReference type="InterPro" id="IPR008207">
    <property type="entry name" value="Sig_transdc_His_kin_Hpt_dom"/>
</dbReference>
<dbReference type="PROSITE" id="PS50110">
    <property type="entry name" value="RESPONSE_REGULATORY"/>
    <property type="match status" value="2"/>
</dbReference>
<dbReference type="Gene3D" id="1.10.287.130">
    <property type="match status" value="1"/>
</dbReference>
<dbReference type="SUPFAM" id="SSF55781">
    <property type="entry name" value="GAF domain-like"/>
    <property type="match status" value="1"/>
</dbReference>
<dbReference type="PANTHER" id="PTHR45339:SF1">
    <property type="entry name" value="HYBRID SIGNAL TRANSDUCTION HISTIDINE KINASE J"/>
    <property type="match status" value="1"/>
</dbReference>
<evidence type="ECO:0000256" key="6">
    <source>
        <dbReference type="ARBA" id="ARBA00022679"/>
    </source>
</evidence>
<evidence type="ECO:0000256" key="19">
    <source>
        <dbReference type="SAM" id="MobiDB-lite"/>
    </source>
</evidence>
<evidence type="ECO:0000256" key="9">
    <source>
        <dbReference type="ARBA" id="ARBA00022777"/>
    </source>
</evidence>
<name>H8Z2M3_9GAMM</name>
<evidence type="ECO:0000259" key="21">
    <source>
        <dbReference type="PROSITE" id="PS50109"/>
    </source>
</evidence>
<evidence type="ECO:0000256" key="18">
    <source>
        <dbReference type="SAM" id="Coils"/>
    </source>
</evidence>
<reference evidence="26 27" key="2">
    <citation type="submission" date="2011-11" db="EMBL/GenBank/DDBJ databases">
        <authorList>
            <consortium name="US DOE Joint Genome Institute"/>
            <person name="Lucas S."/>
            <person name="Han J."/>
            <person name="Lapidus A."/>
            <person name="Cheng J.-F."/>
            <person name="Goodwin L."/>
            <person name="Pitluck S."/>
            <person name="Peters L."/>
            <person name="Ovchinnikova G."/>
            <person name="Zhang X."/>
            <person name="Detter J.C."/>
            <person name="Han C."/>
            <person name="Tapia R."/>
            <person name="Land M."/>
            <person name="Hauser L."/>
            <person name="Kyrpides N."/>
            <person name="Ivanova N."/>
            <person name="Pagani I."/>
            <person name="Vogl K."/>
            <person name="Liu Z."/>
            <person name="Overmann J."/>
            <person name="Frigaard N.-U."/>
            <person name="Bryant D."/>
            <person name="Woyke T."/>
        </authorList>
    </citation>
    <scope>NUCLEOTIDE SEQUENCE [LARGE SCALE GENOMIC DNA]</scope>
    <source>
        <strain evidence="26 27">970</strain>
    </source>
</reference>
<keyword evidence="5 17" id="KW-0597">Phosphoprotein</keyword>
<dbReference type="FunFam" id="3.30.565.10:FF:000010">
    <property type="entry name" value="Sensor histidine kinase RcsC"/>
    <property type="match status" value="1"/>
</dbReference>
<dbReference type="SUPFAM" id="SSF52172">
    <property type="entry name" value="CheY-like"/>
    <property type="match status" value="2"/>
</dbReference>